<keyword evidence="3" id="KW-1185">Reference proteome</keyword>
<name>A0A8X6XP67_9ARAC</name>
<accession>A0A8X6XP67</accession>
<gene>
    <name evidence="2" type="ORF">TNIN_354241</name>
</gene>
<sequence>MAAERQKSRNSNVEKKNPNTPLNVSAEDVFENVMELPPIPCSESQSEQPQGARVSPSTPRAKKRKVDNSRAAFYESMQKCLGAVGKKTANEIFAALIASELDSLPCPKQQRAIRLKIYFLPL</sequence>
<protein>
    <submittedName>
        <fullName evidence="2">Uncharacterized protein</fullName>
    </submittedName>
</protein>
<reference evidence="2" key="1">
    <citation type="submission" date="2020-08" db="EMBL/GenBank/DDBJ databases">
        <title>Multicomponent nature underlies the extraordinary mechanical properties of spider dragline silk.</title>
        <authorList>
            <person name="Kono N."/>
            <person name="Nakamura H."/>
            <person name="Mori M."/>
            <person name="Yoshida Y."/>
            <person name="Ohtoshi R."/>
            <person name="Malay A.D."/>
            <person name="Moran D.A.P."/>
            <person name="Tomita M."/>
            <person name="Numata K."/>
            <person name="Arakawa K."/>
        </authorList>
    </citation>
    <scope>NUCLEOTIDE SEQUENCE</scope>
</reference>
<proteinExistence type="predicted"/>
<evidence type="ECO:0000256" key="1">
    <source>
        <dbReference type="SAM" id="MobiDB-lite"/>
    </source>
</evidence>
<feature type="region of interest" description="Disordered" evidence="1">
    <location>
        <begin position="1"/>
        <end position="24"/>
    </location>
</feature>
<dbReference type="EMBL" id="BMAV01011191">
    <property type="protein sequence ID" value="GFY56904.1"/>
    <property type="molecule type" value="Genomic_DNA"/>
</dbReference>
<dbReference type="AlphaFoldDB" id="A0A8X6XP67"/>
<evidence type="ECO:0000313" key="2">
    <source>
        <dbReference type="EMBL" id="GFY56904.1"/>
    </source>
</evidence>
<organism evidence="2 3">
    <name type="scientific">Trichonephila inaurata madagascariensis</name>
    <dbReference type="NCBI Taxonomy" id="2747483"/>
    <lineage>
        <taxon>Eukaryota</taxon>
        <taxon>Metazoa</taxon>
        <taxon>Ecdysozoa</taxon>
        <taxon>Arthropoda</taxon>
        <taxon>Chelicerata</taxon>
        <taxon>Arachnida</taxon>
        <taxon>Araneae</taxon>
        <taxon>Araneomorphae</taxon>
        <taxon>Entelegynae</taxon>
        <taxon>Araneoidea</taxon>
        <taxon>Nephilidae</taxon>
        <taxon>Trichonephila</taxon>
        <taxon>Trichonephila inaurata</taxon>
    </lineage>
</organism>
<dbReference type="OrthoDB" id="6435849at2759"/>
<feature type="region of interest" description="Disordered" evidence="1">
    <location>
        <begin position="37"/>
        <end position="66"/>
    </location>
</feature>
<dbReference type="Proteomes" id="UP000886998">
    <property type="component" value="Unassembled WGS sequence"/>
</dbReference>
<evidence type="ECO:0000313" key="3">
    <source>
        <dbReference type="Proteomes" id="UP000886998"/>
    </source>
</evidence>
<comment type="caution">
    <text evidence="2">The sequence shown here is derived from an EMBL/GenBank/DDBJ whole genome shotgun (WGS) entry which is preliminary data.</text>
</comment>
<feature type="compositionally biased region" description="Basic and acidic residues" evidence="1">
    <location>
        <begin position="1"/>
        <end position="17"/>
    </location>
</feature>